<feature type="transmembrane region" description="Helical" evidence="1">
    <location>
        <begin position="375"/>
        <end position="395"/>
    </location>
</feature>
<proteinExistence type="predicted"/>
<feature type="transmembrane region" description="Helical" evidence="1">
    <location>
        <begin position="142"/>
        <end position="159"/>
    </location>
</feature>
<keyword evidence="3" id="KW-1185">Reference proteome</keyword>
<dbReference type="EMBL" id="JAJISD010000004">
    <property type="protein sequence ID" value="MCC8429389.1"/>
    <property type="molecule type" value="Genomic_DNA"/>
</dbReference>
<feature type="transmembrane region" description="Helical" evidence="1">
    <location>
        <begin position="207"/>
        <end position="231"/>
    </location>
</feature>
<feature type="transmembrane region" description="Helical" evidence="1">
    <location>
        <begin position="314"/>
        <end position="333"/>
    </location>
</feature>
<keyword evidence="1" id="KW-0472">Membrane</keyword>
<feature type="transmembrane region" description="Helical" evidence="1">
    <location>
        <begin position="165"/>
        <end position="186"/>
    </location>
</feature>
<comment type="caution">
    <text evidence="2">The sequence shown here is derived from an EMBL/GenBank/DDBJ whole genome shotgun (WGS) entry which is preliminary data.</text>
</comment>
<dbReference type="Proteomes" id="UP001198862">
    <property type="component" value="Unassembled WGS sequence"/>
</dbReference>
<gene>
    <name evidence="2" type="ORF">LJ725_10445</name>
</gene>
<feature type="transmembrane region" description="Helical" evidence="1">
    <location>
        <begin position="115"/>
        <end position="135"/>
    </location>
</feature>
<dbReference type="RefSeq" id="WP_230550593.1">
    <property type="nucleotide sequence ID" value="NZ_JAJISD010000004.1"/>
</dbReference>
<evidence type="ECO:0008006" key="4">
    <source>
        <dbReference type="Google" id="ProtNLM"/>
    </source>
</evidence>
<sequence>MEPYPQGPLRQPRTKRPAPRAVDRILVAFLLALIGACLLFKVAESANRLLSTDLVAVAFAEGGDDAYYYLTIARNAARGAGITIDGVEWTSGIQPLWALLCAIAYLAGSDRAAFAILYLASYAFWIGGALLLVLFVQRATRLPFPILAIPLVAGLFLWDRQLNELYVNGMESGLYLSALLLFLVVAQRSAGMTVRTPSLRRAAAMGVSAGILMLARNDGVFVCAFVMLALLVADRSRARFFELVVAGLIACVLVLPWIAYCYWVAGLFVPQSGVATSSALRPFSHPADTIRAFIVSFVPLLFVRLRGILTEPPIVGGLVAAVLTVGLAIAVFRPRSTLADAPTRLVLLALAASNVVLLAYYPLVSSAVQFYERYFGPVKLLIVILLSLVIVAAARRFESSRVFAAAASAVLLAAILSNVYWIAEPWGVAYRGYFGSSAYALARSPFMSDGSRIGMMESGRFGFMLPDRVVNLDGKMRVPALRALQQGKLGEEITRGNFDYILLNIFDEAFFDERAPGWRQRYVPAGKLGTLAVFKRKPQ</sequence>
<evidence type="ECO:0000313" key="3">
    <source>
        <dbReference type="Proteomes" id="UP001198862"/>
    </source>
</evidence>
<organism evidence="2 3">
    <name type="scientific">Reyranella aquatilis</name>
    <dbReference type="NCBI Taxonomy" id="2035356"/>
    <lineage>
        <taxon>Bacteria</taxon>
        <taxon>Pseudomonadati</taxon>
        <taxon>Pseudomonadota</taxon>
        <taxon>Alphaproteobacteria</taxon>
        <taxon>Hyphomicrobiales</taxon>
        <taxon>Reyranellaceae</taxon>
        <taxon>Reyranella</taxon>
    </lineage>
</organism>
<accession>A0ABS8KTQ2</accession>
<feature type="transmembrane region" description="Helical" evidence="1">
    <location>
        <begin position="345"/>
        <end position="363"/>
    </location>
</feature>
<keyword evidence="1" id="KW-1133">Transmembrane helix</keyword>
<evidence type="ECO:0000313" key="2">
    <source>
        <dbReference type="EMBL" id="MCC8429389.1"/>
    </source>
</evidence>
<keyword evidence="1" id="KW-0812">Transmembrane</keyword>
<protein>
    <recommendedName>
        <fullName evidence="4">Glycosyltransferase RgtA/B/C/D-like domain-containing protein</fullName>
    </recommendedName>
</protein>
<name>A0ABS8KTQ2_9HYPH</name>
<feature type="transmembrane region" description="Helical" evidence="1">
    <location>
        <begin position="21"/>
        <end position="43"/>
    </location>
</feature>
<feature type="transmembrane region" description="Helical" evidence="1">
    <location>
        <begin position="243"/>
        <end position="269"/>
    </location>
</feature>
<evidence type="ECO:0000256" key="1">
    <source>
        <dbReference type="SAM" id="Phobius"/>
    </source>
</evidence>
<reference evidence="2 3" key="1">
    <citation type="submission" date="2021-11" db="EMBL/GenBank/DDBJ databases">
        <authorList>
            <person name="Lee D.-H."/>
            <person name="Kim S.-B."/>
        </authorList>
    </citation>
    <scope>NUCLEOTIDE SEQUENCE [LARGE SCALE GENOMIC DNA]</scope>
    <source>
        <strain evidence="2 3">KCTC 52223</strain>
    </source>
</reference>
<feature type="transmembrane region" description="Helical" evidence="1">
    <location>
        <begin position="402"/>
        <end position="422"/>
    </location>
</feature>